<feature type="chain" id="PRO_5045139730" evidence="2">
    <location>
        <begin position="23"/>
        <end position="79"/>
    </location>
</feature>
<accession>A0ABV4E3K8</accession>
<dbReference type="InterPro" id="IPR025543">
    <property type="entry name" value="Dodecin-like"/>
</dbReference>
<protein>
    <submittedName>
        <fullName evidence="4">YdgH/BhsA/McbA-like domain containing protein</fullName>
    </submittedName>
</protein>
<evidence type="ECO:0000313" key="4">
    <source>
        <dbReference type="EMBL" id="MEY8769430.1"/>
    </source>
</evidence>
<evidence type="ECO:0000259" key="3">
    <source>
        <dbReference type="Pfam" id="PF07338"/>
    </source>
</evidence>
<gene>
    <name evidence="4" type="ORF">AB6T85_03115</name>
</gene>
<sequence>MKLRNSVLVSLLVSSAFATANAAENIKTSPAGHVSAWGTTLDEMTGALETAAKKAGAKDLKVTSAYGGNRYYGTAIIYK</sequence>
<dbReference type="InterPro" id="IPR010854">
    <property type="entry name" value="YdgH/BhsA/McbA-like_dom"/>
</dbReference>
<dbReference type="InterPro" id="IPR036275">
    <property type="entry name" value="YdgH-like_sf"/>
</dbReference>
<dbReference type="Proteomes" id="UP001565243">
    <property type="component" value="Unassembled WGS sequence"/>
</dbReference>
<keyword evidence="1 2" id="KW-0732">Signal</keyword>
<proteinExistence type="predicted"/>
<dbReference type="EMBL" id="JBGFFX010000001">
    <property type="protein sequence ID" value="MEY8769430.1"/>
    <property type="molecule type" value="Genomic_DNA"/>
</dbReference>
<feature type="signal peptide" evidence="2">
    <location>
        <begin position="1"/>
        <end position="22"/>
    </location>
</feature>
<dbReference type="SUPFAM" id="SSF159871">
    <property type="entry name" value="YdgH-like"/>
    <property type="match status" value="1"/>
</dbReference>
<dbReference type="Gene3D" id="3.30.1660.10">
    <property type="entry name" value="Flavin-binding protein dodecin"/>
    <property type="match status" value="1"/>
</dbReference>
<comment type="caution">
    <text evidence="4">The sequence shown here is derived from an EMBL/GenBank/DDBJ whole genome shotgun (WGS) entry which is preliminary data.</text>
</comment>
<organism evidence="4 5">
    <name type="scientific">Erwinia aeris</name>
    <dbReference type="NCBI Taxonomy" id="3239803"/>
    <lineage>
        <taxon>Bacteria</taxon>
        <taxon>Pseudomonadati</taxon>
        <taxon>Pseudomonadota</taxon>
        <taxon>Gammaproteobacteria</taxon>
        <taxon>Enterobacterales</taxon>
        <taxon>Erwiniaceae</taxon>
        <taxon>Erwinia</taxon>
    </lineage>
</organism>
<evidence type="ECO:0000313" key="5">
    <source>
        <dbReference type="Proteomes" id="UP001565243"/>
    </source>
</evidence>
<dbReference type="RefSeq" id="WP_369894777.1">
    <property type="nucleotide sequence ID" value="NZ_JBGFFX010000001.1"/>
</dbReference>
<name>A0ABV4E3K8_9GAMM</name>
<keyword evidence="5" id="KW-1185">Reference proteome</keyword>
<feature type="domain" description="YdgH/BhsA/McbA-like" evidence="3">
    <location>
        <begin position="31"/>
        <end position="79"/>
    </location>
</feature>
<evidence type="ECO:0000256" key="2">
    <source>
        <dbReference type="SAM" id="SignalP"/>
    </source>
</evidence>
<reference evidence="4 5" key="1">
    <citation type="submission" date="2024-07" db="EMBL/GenBank/DDBJ databases">
        <authorList>
            <person name="Hebao G."/>
        </authorList>
    </citation>
    <scope>NUCLEOTIDE SEQUENCE [LARGE SCALE GENOMIC DNA]</scope>
    <source>
        <strain evidence="4 5">ACCC 02193</strain>
    </source>
</reference>
<dbReference type="Pfam" id="PF07338">
    <property type="entry name" value="YdgH_BhsA-like"/>
    <property type="match status" value="1"/>
</dbReference>
<evidence type="ECO:0000256" key="1">
    <source>
        <dbReference type="ARBA" id="ARBA00022729"/>
    </source>
</evidence>